<dbReference type="InterPro" id="IPR023801">
    <property type="entry name" value="His_deacetylse_dom"/>
</dbReference>
<accession>A0ABP9V2E0</accession>
<dbReference type="Gene3D" id="3.40.1080.20">
    <property type="entry name" value="Acetyl-CoA hydrolase/transferase C-terminal domain"/>
    <property type="match status" value="1"/>
</dbReference>
<dbReference type="Pfam" id="PF00583">
    <property type="entry name" value="Acetyltransf_1"/>
    <property type="match status" value="1"/>
</dbReference>
<dbReference type="PANTHER" id="PTHR21432:SF20">
    <property type="entry name" value="ACETYL-COA HYDROLASE"/>
    <property type="match status" value="1"/>
</dbReference>
<dbReference type="Pfam" id="PF02550">
    <property type="entry name" value="AcetylCoA_hydro"/>
    <property type="match status" value="1"/>
</dbReference>
<dbReference type="InterPro" id="IPR000286">
    <property type="entry name" value="HDACs"/>
</dbReference>
<dbReference type="Gene3D" id="3.40.630.30">
    <property type="match status" value="1"/>
</dbReference>
<sequence>MGFVKMDIEWTKLIPNGGRVFIGGGASVPLKLVEDLLAQHESFQDVELIHIHTLGEMPWVDEKYEGSFRPNSFFLSRKMFDAVDQGRADYTPCPMSEIPRLFSTGVLPLDVALVQVSPPDEEGMVSLGVSADVVCAAVKGAKKVVAQVNKHVPRTFGDTRIPLKKLHKMIEHDAPLPEIEQWEYKEHHRKIGEYAAQLIDDGSIIQASMGNSPQAVLHSLKNHRNLGIHTGCFTDAMMELTKSGAVDNSLKLAQKGLSVASHCLGSQALYDFVRDNKELALYRSDWVNNPHRIGKLKGMVAINGAREIDLTGQVVRDSRGHRFYGGIGATQDFIRGAGMSKGGCPIIALASTDDDGASRIVTGLTSGSGVCSSRGDVHYVVTEYGVANLVGQTIRQRVLRLVEIAHPSAREGLLEGARMQGWIPKIYGFNPKGINDATQEIDSKRISFDNLTYILRPLHPSDVRSLQMFLFAQDEETIRLRYGHAAPALDERSAYRMASVDQSKDLALGIFYKIGHREELRAVGRFYLDRDKTSAEVAFLVHEKARRKGIANYLLSEMSVIAKARGVKRFWASVLRENKPMAQLFVSRGAERERIPEDDSDEYVMSVAELVRQYQKWQARQELKGQTVASIAMELQSKKKASARVKDRGLGIYKSEFLLKHQPGPEHPESPERYQAVLEAIGEVEGDVTWIAERKAEVKEVLLAHSASYHDLAKYDIEHFADQLRTGDTMVCMDSYDVVMAAVGGVLNAVDEVMENRVSRAFCAVRPPGHHATEDRGMGFCIFNHAAIAARYAQSRHDADRVAILDWDVHHGNGTQDIFYEDGTVFYFSTHQDGVFPFSGSANETGIGDGAGSNWNVPLPASSGDDAYGEAWGNALEARLKEFAPDLIIISAGFDASASDPLADMSVTPSGFAKLTKLVRGYADQFCGGKLISVLEGGYDPKSLKECVQQHLVSLK</sequence>
<dbReference type="EMBL" id="BAABRL010000010">
    <property type="protein sequence ID" value="GAA5496844.1"/>
    <property type="molecule type" value="Genomic_DNA"/>
</dbReference>
<proteinExistence type="inferred from homology"/>
<dbReference type="SUPFAM" id="SSF52768">
    <property type="entry name" value="Arginase/deacetylase"/>
    <property type="match status" value="1"/>
</dbReference>
<organism evidence="5 6">
    <name type="scientific">Rubritalea halochordaticola</name>
    <dbReference type="NCBI Taxonomy" id="714537"/>
    <lineage>
        <taxon>Bacteria</taxon>
        <taxon>Pseudomonadati</taxon>
        <taxon>Verrucomicrobiota</taxon>
        <taxon>Verrucomicrobiia</taxon>
        <taxon>Verrucomicrobiales</taxon>
        <taxon>Rubritaleaceae</taxon>
        <taxon>Rubritalea</taxon>
    </lineage>
</organism>
<dbReference type="InterPro" id="IPR016181">
    <property type="entry name" value="Acyl_CoA_acyltransferase"/>
</dbReference>
<gene>
    <name evidence="5" type="ORF">Rhal01_03031</name>
</gene>
<dbReference type="PRINTS" id="PR01270">
    <property type="entry name" value="HDASUPER"/>
</dbReference>
<evidence type="ECO:0000313" key="5">
    <source>
        <dbReference type="EMBL" id="GAA5496844.1"/>
    </source>
</evidence>
<dbReference type="Pfam" id="PF13336">
    <property type="entry name" value="AcetylCoA_hyd_C"/>
    <property type="match status" value="1"/>
</dbReference>
<comment type="similarity">
    <text evidence="2">Belongs to the acetyl-CoA hydrolase/transferase family.</text>
</comment>
<keyword evidence="3" id="KW-0808">Transferase</keyword>
<evidence type="ECO:0000259" key="4">
    <source>
        <dbReference type="PROSITE" id="PS51186"/>
    </source>
</evidence>
<dbReference type="InterPro" id="IPR046433">
    <property type="entry name" value="ActCoA_hydro"/>
</dbReference>
<dbReference type="Proteomes" id="UP001424741">
    <property type="component" value="Unassembled WGS sequence"/>
</dbReference>
<dbReference type="InterPro" id="IPR023696">
    <property type="entry name" value="Ureohydrolase_dom_sf"/>
</dbReference>
<evidence type="ECO:0000256" key="1">
    <source>
        <dbReference type="ARBA" id="ARBA00005947"/>
    </source>
</evidence>
<name>A0ABP9V2E0_9BACT</name>
<dbReference type="CDD" id="cd04301">
    <property type="entry name" value="NAT_SF"/>
    <property type="match status" value="1"/>
</dbReference>
<evidence type="ECO:0000256" key="2">
    <source>
        <dbReference type="ARBA" id="ARBA00009632"/>
    </source>
</evidence>
<dbReference type="PANTHER" id="PTHR21432">
    <property type="entry name" value="ACETYL-COA HYDROLASE-RELATED"/>
    <property type="match status" value="1"/>
</dbReference>
<dbReference type="InterPro" id="IPR037171">
    <property type="entry name" value="NagB/RpiA_transferase-like"/>
</dbReference>
<comment type="similarity">
    <text evidence="1">Belongs to the histone deacetylase family.</text>
</comment>
<dbReference type="Gene3D" id="3.30.750.70">
    <property type="entry name" value="4-hydroxybutyrate coenzyme like domains"/>
    <property type="match status" value="1"/>
</dbReference>
<dbReference type="InterPro" id="IPR038460">
    <property type="entry name" value="AcetylCoA_hyd_C_sf"/>
</dbReference>
<feature type="domain" description="N-acetyltransferase" evidence="4">
    <location>
        <begin position="453"/>
        <end position="610"/>
    </location>
</feature>
<dbReference type="InterPro" id="IPR037138">
    <property type="entry name" value="His_deacetylse_dom_sf"/>
</dbReference>
<dbReference type="InterPro" id="IPR000182">
    <property type="entry name" value="GNAT_dom"/>
</dbReference>
<dbReference type="InterPro" id="IPR003702">
    <property type="entry name" value="ActCoA_hydro_N"/>
</dbReference>
<dbReference type="InterPro" id="IPR026888">
    <property type="entry name" value="AcetylCoA_hyd_C"/>
</dbReference>
<dbReference type="Gene3D" id="3.40.1080.10">
    <property type="entry name" value="Glutaconate Coenzyme A-transferase"/>
    <property type="match status" value="1"/>
</dbReference>
<dbReference type="PROSITE" id="PS51186">
    <property type="entry name" value="GNAT"/>
    <property type="match status" value="1"/>
</dbReference>
<protein>
    <submittedName>
        <fullName evidence="5">Butyrate:acetyl-CoA coenzyme A-transferase</fullName>
    </submittedName>
</protein>
<dbReference type="Gene3D" id="3.40.800.20">
    <property type="entry name" value="Histone deacetylase domain"/>
    <property type="match status" value="1"/>
</dbReference>
<reference evidence="5 6" key="1">
    <citation type="submission" date="2024-02" db="EMBL/GenBank/DDBJ databases">
        <title>Rubritalea halochordaticola NBRC 107102.</title>
        <authorList>
            <person name="Ichikawa N."/>
            <person name="Katano-Makiyama Y."/>
            <person name="Hidaka K."/>
        </authorList>
    </citation>
    <scope>NUCLEOTIDE SEQUENCE [LARGE SCALE GENOMIC DNA]</scope>
    <source>
        <strain evidence="5 6">NBRC 107102</strain>
    </source>
</reference>
<dbReference type="CDD" id="cd09992">
    <property type="entry name" value="HDAC_classII"/>
    <property type="match status" value="1"/>
</dbReference>
<evidence type="ECO:0000256" key="3">
    <source>
        <dbReference type="ARBA" id="ARBA00022679"/>
    </source>
</evidence>
<dbReference type="Pfam" id="PF00850">
    <property type="entry name" value="Hist_deacetyl"/>
    <property type="match status" value="1"/>
</dbReference>
<keyword evidence="6" id="KW-1185">Reference proteome</keyword>
<comment type="caution">
    <text evidence="5">The sequence shown here is derived from an EMBL/GenBank/DDBJ whole genome shotgun (WGS) entry which is preliminary data.</text>
</comment>
<dbReference type="SUPFAM" id="SSF100950">
    <property type="entry name" value="NagB/RpiA/CoA transferase-like"/>
    <property type="match status" value="2"/>
</dbReference>
<evidence type="ECO:0000313" key="6">
    <source>
        <dbReference type="Proteomes" id="UP001424741"/>
    </source>
</evidence>
<dbReference type="SUPFAM" id="SSF55729">
    <property type="entry name" value="Acyl-CoA N-acyltransferases (Nat)"/>
    <property type="match status" value="1"/>
</dbReference>